<dbReference type="SMART" id="SM00228">
    <property type="entry name" value="PDZ"/>
    <property type="match status" value="1"/>
</dbReference>
<evidence type="ECO:0000313" key="3">
    <source>
        <dbReference type="Proteomes" id="UP000055024"/>
    </source>
</evidence>
<dbReference type="Pfam" id="PF00595">
    <property type="entry name" value="PDZ"/>
    <property type="match status" value="1"/>
</dbReference>
<dbReference type="Proteomes" id="UP000055024">
    <property type="component" value="Unassembled WGS sequence"/>
</dbReference>
<comment type="caution">
    <text evidence="2">The sequence shown here is derived from an EMBL/GenBank/DDBJ whole genome shotgun (WGS) entry which is preliminary data.</text>
</comment>
<accession>A0A0V1HM52</accession>
<dbReference type="Gene3D" id="2.30.42.10">
    <property type="match status" value="1"/>
</dbReference>
<dbReference type="SUPFAM" id="SSF50156">
    <property type="entry name" value="PDZ domain-like"/>
    <property type="match status" value="1"/>
</dbReference>
<dbReference type="EMBL" id="JYDP01000048">
    <property type="protein sequence ID" value="KRZ11610.1"/>
    <property type="molecule type" value="Genomic_DNA"/>
</dbReference>
<gene>
    <name evidence="2" type="ORF">T11_2147</name>
</gene>
<name>A0A0V1HM52_9BILA</name>
<dbReference type="PROSITE" id="PS50106">
    <property type="entry name" value="PDZ"/>
    <property type="match status" value="1"/>
</dbReference>
<reference evidence="2 3" key="1">
    <citation type="submission" date="2015-01" db="EMBL/GenBank/DDBJ databases">
        <title>Evolution of Trichinella species and genotypes.</title>
        <authorList>
            <person name="Korhonen P.K."/>
            <person name="Edoardo P."/>
            <person name="Giuseppe L.R."/>
            <person name="Gasser R.B."/>
        </authorList>
    </citation>
    <scope>NUCLEOTIDE SEQUENCE [LARGE SCALE GENOMIC DNA]</scope>
    <source>
        <strain evidence="2">ISS1029</strain>
    </source>
</reference>
<dbReference type="STRING" id="268475.A0A0V1HM52"/>
<proteinExistence type="predicted"/>
<keyword evidence="3" id="KW-1185">Reference proteome</keyword>
<evidence type="ECO:0000313" key="2">
    <source>
        <dbReference type="EMBL" id="KRZ11610.1"/>
    </source>
</evidence>
<dbReference type="InterPro" id="IPR001478">
    <property type="entry name" value="PDZ"/>
</dbReference>
<dbReference type="PANTHER" id="PTHR31327:SF7">
    <property type="entry name" value="PDZ DOMAIN-CONTAINING PROTEIN"/>
    <property type="match status" value="1"/>
</dbReference>
<protein>
    <recommendedName>
        <fullName evidence="1">PDZ domain-containing protein</fullName>
    </recommendedName>
</protein>
<dbReference type="AlphaFoldDB" id="A0A0V1HM52"/>
<sequence>MSNGETYEYLKVTVNVVNRRCGLGLKNFNGEVIVSKLMENSAAADKLKIGDVLLSINGETFKDKAQCRRLILKTNKIFDIVIKRKKEAEIPTPPVASVSTDANSLNHTDMLSTSFTAVESVNLEDDQPSKPQVPPEEKEVELKPNWDHLPSDVQNILKTRLQQFEIEIQKKAESSATSAVPASPNSENRVTFNKQITTHSIKSDIKRTFF</sequence>
<dbReference type="PANTHER" id="PTHR31327">
    <property type="entry name" value="SPERM MEIOSIS PDZ DOMAIN CONTAINING PROTEINS-RELATED"/>
    <property type="match status" value="1"/>
</dbReference>
<dbReference type="InterPro" id="IPR040264">
    <property type="entry name" value="T15H9.4-like"/>
</dbReference>
<feature type="domain" description="PDZ" evidence="1">
    <location>
        <begin position="11"/>
        <end position="86"/>
    </location>
</feature>
<organism evidence="2 3">
    <name type="scientific">Trichinella zimbabwensis</name>
    <dbReference type="NCBI Taxonomy" id="268475"/>
    <lineage>
        <taxon>Eukaryota</taxon>
        <taxon>Metazoa</taxon>
        <taxon>Ecdysozoa</taxon>
        <taxon>Nematoda</taxon>
        <taxon>Enoplea</taxon>
        <taxon>Dorylaimia</taxon>
        <taxon>Trichinellida</taxon>
        <taxon>Trichinellidae</taxon>
        <taxon>Trichinella</taxon>
    </lineage>
</organism>
<dbReference type="OrthoDB" id="6022711at2759"/>
<evidence type="ECO:0000259" key="1">
    <source>
        <dbReference type="PROSITE" id="PS50106"/>
    </source>
</evidence>
<dbReference type="InterPro" id="IPR036034">
    <property type="entry name" value="PDZ_sf"/>
</dbReference>